<name>A0A7G2F2L7_ARATH</name>
<dbReference type="InterPro" id="IPR036366">
    <property type="entry name" value="PGBDSf"/>
</dbReference>
<dbReference type="Pfam" id="PF05368">
    <property type="entry name" value="NmrA"/>
    <property type="match status" value="1"/>
</dbReference>
<protein>
    <submittedName>
        <fullName evidence="6">(thale cress) hypothetical protein</fullName>
    </submittedName>
</protein>
<reference evidence="6 7" key="1">
    <citation type="submission" date="2020-09" db="EMBL/GenBank/DDBJ databases">
        <authorList>
            <person name="Ashkenazy H."/>
        </authorList>
    </citation>
    <scope>NUCLEOTIDE SEQUENCE [LARGE SCALE GENOMIC DNA]</scope>
    <source>
        <strain evidence="7">cv. Cdm-0</strain>
    </source>
</reference>
<dbReference type="InterPro" id="IPR002477">
    <property type="entry name" value="Peptidoglycan-bd-like"/>
</dbReference>
<evidence type="ECO:0000256" key="2">
    <source>
        <dbReference type="ARBA" id="ARBA00022857"/>
    </source>
</evidence>
<dbReference type="InterPro" id="IPR036365">
    <property type="entry name" value="PGBD-like_sf"/>
</dbReference>
<gene>
    <name evidence="6" type="ORF">AT9943_LOCUS15496</name>
</gene>
<dbReference type="SUPFAM" id="SSF57938">
    <property type="entry name" value="DnaJ/Hsp40 cysteine-rich domain"/>
    <property type="match status" value="1"/>
</dbReference>
<dbReference type="SUPFAM" id="SSF51735">
    <property type="entry name" value="NAD(P)-binding Rossmann-fold domains"/>
    <property type="match status" value="1"/>
</dbReference>
<dbReference type="InterPro" id="IPR050608">
    <property type="entry name" value="NmrA-type/Isoflavone_red_sf"/>
</dbReference>
<dbReference type="InterPro" id="IPR045312">
    <property type="entry name" value="PCBER-like"/>
</dbReference>
<dbReference type="GO" id="GO:0009807">
    <property type="term" value="P:lignan biosynthetic process"/>
    <property type="evidence" value="ECO:0007669"/>
    <property type="project" value="UniProtKB-ARBA"/>
</dbReference>
<dbReference type="CDD" id="cd05259">
    <property type="entry name" value="PCBER_SDR_a"/>
    <property type="match status" value="1"/>
</dbReference>
<dbReference type="InterPro" id="IPR036410">
    <property type="entry name" value="HSP_DnaJ_Cys-rich_dom_sf"/>
</dbReference>
<dbReference type="EMBL" id="LR881469">
    <property type="protein sequence ID" value="CAD5327811.1"/>
    <property type="molecule type" value="Genomic_DNA"/>
</dbReference>
<comment type="similarity">
    <text evidence="1">Belongs to the NmrA-type oxidoreductase family. Isoflavone reductase subfamily.</text>
</comment>
<sequence length="594" mass="65990">MFSLQIPAHAFLEYLTNVGGTGSLGRRIVSACLAEGHETYVLQRPEIGVDIEKVQLLLSFKRLGAHLVEGSFSDHQSLVSAVKQVDVVVSAMSGVHFRTHNIPVQLKLVAAIKEAEFGMDPSRMGHAMPPGSETFDQKMEIRNAIKAAGISHTYLVGACFAAYFGGNLSQMGTLFPPKKKVDIYGDGNVKVVFVDEDDMAKYTAKTLNDPRTLNKTVYVRPTDNILTQMELVQIWEKLNGKELEKTYVSGNDFLADIEDKEISHQAGLGHFYHIYYEGCLTDHEVGDDEEATKLYPDLKIQSLESRNSQLGNSIPDTISNIAALLQVLKEKNRISESGLSATPMVLESTREQIVEEVEEEEKRVIIAEEKVRVSEPVKKIKRRILKVGSEGDDVQALQEALLKLGFYSGEEDMEFSSFSSGTASAVKTWQASLGVREDGVMTAELLQRLFMDEDVETDKDEASTMKKEEAGNGAVLTSVTQVPEKKQSIVKDQSDREVDVTQNRVFLLGENRWEDPSRLIGRNKPVDRSESTNTKTRCITCRGEGRLMCLECDGTGEPNIEPQFMEWVGEDTKCPYCEGLGYTVCDVCDGKKNL</sequence>
<dbReference type="SUPFAM" id="SSF47090">
    <property type="entry name" value="PGBD-like"/>
    <property type="match status" value="1"/>
</dbReference>
<keyword evidence="3" id="KW-0560">Oxidoreductase</keyword>
<dbReference type="Gene3D" id="3.40.50.720">
    <property type="entry name" value="NAD(P)-binding Rossmann-like Domain"/>
    <property type="match status" value="1"/>
</dbReference>
<organism evidence="6 7">
    <name type="scientific">Arabidopsis thaliana</name>
    <name type="common">Mouse-ear cress</name>
    <dbReference type="NCBI Taxonomy" id="3702"/>
    <lineage>
        <taxon>Eukaryota</taxon>
        <taxon>Viridiplantae</taxon>
        <taxon>Streptophyta</taxon>
        <taxon>Embryophyta</taxon>
        <taxon>Tracheophyta</taxon>
        <taxon>Spermatophyta</taxon>
        <taxon>Magnoliopsida</taxon>
        <taxon>eudicotyledons</taxon>
        <taxon>Gunneridae</taxon>
        <taxon>Pentapetalae</taxon>
        <taxon>rosids</taxon>
        <taxon>malvids</taxon>
        <taxon>Brassicales</taxon>
        <taxon>Brassicaceae</taxon>
        <taxon>Camelineae</taxon>
        <taxon>Arabidopsis</taxon>
    </lineage>
</organism>
<dbReference type="InterPro" id="IPR036291">
    <property type="entry name" value="NAD(P)-bd_dom_sf"/>
</dbReference>
<dbReference type="PANTHER" id="PTHR43349">
    <property type="entry name" value="PINORESINOL REDUCTASE-RELATED"/>
    <property type="match status" value="1"/>
</dbReference>
<accession>A0A7G2F2L7</accession>
<evidence type="ECO:0000313" key="6">
    <source>
        <dbReference type="EMBL" id="CAD5327811.1"/>
    </source>
</evidence>
<keyword evidence="2" id="KW-0521">NADP</keyword>
<dbReference type="AlphaFoldDB" id="A0A7G2F2L7"/>
<dbReference type="Pfam" id="PF01471">
    <property type="entry name" value="PG_binding_1"/>
    <property type="match status" value="1"/>
</dbReference>
<proteinExistence type="inferred from homology"/>
<dbReference type="Proteomes" id="UP000516314">
    <property type="component" value="Chromosome 4"/>
</dbReference>
<dbReference type="PANTHER" id="PTHR43349:SF4">
    <property type="entry name" value="PINORESINOL REDUCTASE 1-RELATED"/>
    <property type="match status" value="1"/>
</dbReference>
<dbReference type="GO" id="GO:0140096">
    <property type="term" value="F:catalytic activity, acting on a protein"/>
    <property type="evidence" value="ECO:0007669"/>
    <property type="project" value="UniProtKB-ARBA"/>
</dbReference>
<dbReference type="FunFam" id="1.10.101.10:FF:000028">
    <property type="entry name" value="Plastid transcriptionally active 5"/>
    <property type="match status" value="1"/>
</dbReference>
<feature type="domain" description="Peptidoglycan binding-like" evidence="4">
    <location>
        <begin position="391"/>
        <end position="449"/>
    </location>
</feature>
<feature type="domain" description="NmrA-like" evidence="5">
    <location>
        <begin position="18"/>
        <end position="303"/>
    </location>
</feature>
<evidence type="ECO:0000259" key="4">
    <source>
        <dbReference type="Pfam" id="PF01471"/>
    </source>
</evidence>
<evidence type="ECO:0000313" key="7">
    <source>
        <dbReference type="Proteomes" id="UP000516314"/>
    </source>
</evidence>
<dbReference type="Gene3D" id="1.10.101.10">
    <property type="entry name" value="PGBD-like superfamily/PGBD"/>
    <property type="match status" value="1"/>
</dbReference>
<evidence type="ECO:0000259" key="5">
    <source>
        <dbReference type="Pfam" id="PF05368"/>
    </source>
</evidence>
<dbReference type="GO" id="GO:0010283">
    <property type="term" value="F:pinoresinol reductase activity"/>
    <property type="evidence" value="ECO:0007669"/>
    <property type="project" value="UniProtKB-ARBA"/>
</dbReference>
<dbReference type="InterPro" id="IPR008030">
    <property type="entry name" value="NmrA-like"/>
</dbReference>
<dbReference type="Gene3D" id="3.90.25.10">
    <property type="entry name" value="UDP-galactose 4-epimerase, domain 1"/>
    <property type="match status" value="1"/>
</dbReference>
<evidence type="ECO:0000256" key="3">
    <source>
        <dbReference type="ARBA" id="ARBA00023002"/>
    </source>
</evidence>
<evidence type="ECO:0000256" key="1">
    <source>
        <dbReference type="ARBA" id="ARBA00005725"/>
    </source>
</evidence>